<evidence type="ECO:0000313" key="2">
    <source>
        <dbReference type="EMBL" id="GIY05848.1"/>
    </source>
</evidence>
<feature type="compositionally biased region" description="Polar residues" evidence="1">
    <location>
        <begin position="1"/>
        <end position="16"/>
    </location>
</feature>
<reference evidence="2 3" key="1">
    <citation type="submission" date="2021-06" db="EMBL/GenBank/DDBJ databases">
        <title>Caerostris darwini draft genome.</title>
        <authorList>
            <person name="Kono N."/>
            <person name="Arakawa K."/>
        </authorList>
    </citation>
    <scope>NUCLEOTIDE SEQUENCE [LARGE SCALE GENOMIC DNA]</scope>
</reference>
<comment type="caution">
    <text evidence="2">The sequence shown here is derived from an EMBL/GenBank/DDBJ whole genome shotgun (WGS) entry which is preliminary data.</text>
</comment>
<sequence>MADGMDTSSADGQSPFQGPLTPDDPESLQSSEPICKRLKQMASEKAAAEKSLSLHLTYLNDPDIQADPVVLQSMENVRRTSSKADFIDDQRLSTNLHQHALM</sequence>
<keyword evidence="3" id="KW-1185">Reference proteome</keyword>
<dbReference type="Proteomes" id="UP001054837">
    <property type="component" value="Unassembled WGS sequence"/>
</dbReference>
<dbReference type="EMBL" id="BPLQ01004126">
    <property type="protein sequence ID" value="GIY05848.1"/>
    <property type="molecule type" value="Genomic_DNA"/>
</dbReference>
<evidence type="ECO:0000313" key="3">
    <source>
        <dbReference type="Proteomes" id="UP001054837"/>
    </source>
</evidence>
<evidence type="ECO:0000256" key="1">
    <source>
        <dbReference type="SAM" id="MobiDB-lite"/>
    </source>
</evidence>
<organism evidence="2 3">
    <name type="scientific">Caerostris darwini</name>
    <dbReference type="NCBI Taxonomy" id="1538125"/>
    <lineage>
        <taxon>Eukaryota</taxon>
        <taxon>Metazoa</taxon>
        <taxon>Ecdysozoa</taxon>
        <taxon>Arthropoda</taxon>
        <taxon>Chelicerata</taxon>
        <taxon>Arachnida</taxon>
        <taxon>Araneae</taxon>
        <taxon>Araneomorphae</taxon>
        <taxon>Entelegynae</taxon>
        <taxon>Araneoidea</taxon>
        <taxon>Araneidae</taxon>
        <taxon>Caerostris</taxon>
    </lineage>
</organism>
<proteinExistence type="predicted"/>
<dbReference type="AlphaFoldDB" id="A0AAV4Q829"/>
<feature type="region of interest" description="Disordered" evidence="1">
    <location>
        <begin position="1"/>
        <end position="31"/>
    </location>
</feature>
<accession>A0AAV4Q829</accession>
<gene>
    <name evidence="2" type="ORF">CDAR_316301</name>
</gene>
<protein>
    <submittedName>
        <fullName evidence="2">Uncharacterized protein</fullName>
    </submittedName>
</protein>
<name>A0AAV4Q829_9ARAC</name>